<evidence type="ECO:0000313" key="2">
    <source>
        <dbReference type="Proteomes" id="UP000432488"/>
    </source>
</evidence>
<dbReference type="RefSeq" id="WP_087340170.1">
    <property type="nucleotide sequence ID" value="NZ_JADNFT010000020.1"/>
</dbReference>
<gene>
    <name evidence="1" type="ORF">GAQ56_22025</name>
</gene>
<dbReference type="EMBL" id="WCUV01000024">
    <property type="protein sequence ID" value="KAB4086535.1"/>
    <property type="molecule type" value="Genomic_DNA"/>
</dbReference>
<comment type="caution">
    <text evidence="1">The sequence shown here is derived from an EMBL/GenBank/DDBJ whole genome shotgun (WGS) entry which is preliminary data.</text>
</comment>
<dbReference type="NCBIfam" id="TIGR03738">
    <property type="entry name" value="PRTRC_C"/>
    <property type="match status" value="1"/>
</dbReference>
<dbReference type="AlphaFoldDB" id="A0A7J5GCA3"/>
<name>A0A7J5GCA3_BACUN</name>
<reference evidence="1 2" key="1">
    <citation type="journal article" date="2019" name="Nat. Med.">
        <title>A library of human gut bacterial isolates paired with longitudinal multiomics data enables mechanistic microbiome research.</title>
        <authorList>
            <person name="Poyet M."/>
            <person name="Groussin M."/>
            <person name="Gibbons S.M."/>
            <person name="Avila-Pacheco J."/>
            <person name="Jiang X."/>
            <person name="Kearney S.M."/>
            <person name="Perrotta A.R."/>
            <person name="Berdy B."/>
            <person name="Zhao S."/>
            <person name="Lieberman T.D."/>
            <person name="Swanson P.K."/>
            <person name="Smith M."/>
            <person name="Roesemann S."/>
            <person name="Alexander J.E."/>
            <person name="Rich S.A."/>
            <person name="Livny J."/>
            <person name="Vlamakis H."/>
            <person name="Clish C."/>
            <person name="Bullock K."/>
            <person name="Deik A."/>
            <person name="Scott J."/>
            <person name="Pierce K.A."/>
            <person name="Xavier R.J."/>
            <person name="Alm E.J."/>
        </authorList>
    </citation>
    <scope>NUCLEOTIDE SEQUENCE [LARGE SCALE GENOMIC DNA]</scope>
    <source>
        <strain evidence="1 2">BIOML-A42</strain>
    </source>
</reference>
<protein>
    <submittedName>
        <fullName evidence="1">PRTRC system protein C</fullName>
    </submittedName>
</protein>
<dbReference type="InterPro" id="IPR032866">
    <property type="entry name" value="Prok_Ub"/>
</dbReference>
<accession>A0A7J5GCA3</accession>
<dbReference type="Proteomes" id="UP000432488">
    <property type="component" value="Unassembled WGS sequence"/>
</dbReference>
<proteinExistence type="predicted"/>
<evidence type="ECO:0000313" key="1">
    <source>
        <dbReference type="EMBL" id="KAB4086535.1"/>
    </source>
</evidence>
<dbReference type="InterPro" id="IPR022289">
    <property type="entry name" value="PRTRC_protein-C"/>
</dbReference>
<sequence>MALEVKGMTRSFKFKKGTEYVTLADPGTDFTPDMVMNYYSNMYPELTTATVHGPLIKEDMVEYEFKTTIGTKG</sequence>
<dbReference type="Pfam" id="PF14454">
    <property type="entry name" value="Prok_Ub"/>
    <property type="match status" value="1"/>
</dbReference>
<organism evidence="1 2">
    <name type="scientific">Bacteroides uniformis</name>
    <dbReference type="NCBI Taxonomy" id="820"/>
    <lineage>
        <taxon>Bacteria</taxon>
        <taxon>Pseudomonadati</taxon>
        <taxon>Bacteroidota</taxon>
        <taxon>Bacteroidia</taxon>
        <taxon>Bacteroidales</taxon>
        <taxon>Bacteroidaceae</taxon>
        <taxon>Bacteroides</taxon>
    </lineage>
</organism>